<dbReference type="GO" id="GO:1901135">
    <property type="term" value="P:carbohydrate derivative metabolic process"/>
    <property type="evidence" value="ECO:0007669"/>
    <property type="project" value="InterPro"/>
</dbReference>
<dbReference type="PROSITE" id="PS51071">
    <property type="entry name" value="HTH_RPIR"/>
    <property type="match status" value="1"/>
</dbReference>
<dbReference type="EMBL" id="LLWF02000039">
    <property type="protein sequence ID" value="ONH82878.1"/>
    <property type="molecule type" value="Genomic_DNA"/>
</dbReference>
<evidence type="ECO:0000256" key="1">
    <source>
        <dbReference type="ARBA" id="ARBA00023015"/>
    </source>
</evidence>
<dbReference type="PANTHER" id="PTHR30514">
    <property type="entry name" value="GLUCOKINASE"/>
    <property type="match status" value="1"/>
</dbReference>
<keyword evidence="3" id="KW-0804">Transcription</keyword>
<dbReference type="InterPro" id="IPR001347">
    <property type="entry name" value="SIS_dom"/>
</dbReference>
<dbReference type="Gene3D" id="1.10.10.10">
    <property type="entry name" value="Winged helix-like DNA-binding domain superfamily/Winged helix DNA-binding domain"/>
    <property type="match status" value="1"/>
</dbReference>
<feature type="domain" description="HTH rpiR-type" evidence="4">
    <location>
        <begin position="1"/>
        <end position="78"/>
    </location>
</feature>
<dbReference type="STRING" id="207340.APZ41_012500"/>
<dbReference type="GO" id="GO:0016853">
    <property type="term" value="F:isomerase activity"/>
    <property type="evidence" value="ECO:0007669"/>
    <property type="project" value="UniProtKB-KW"/>
</dbReference>
<keyword evidence="6" id="KW-0413">Isomerase</keyword>
<accession>A0A1S8D5P8</accession>
<dbReference type="InterPro" id="IPR036388">
    <property type="entry name" value="WH-like_DNA-bd_sf"/>
</dbReference>
<evidence type="ECO:0000256" key="3">
    <source>
        <dbReference type="ARBA" id="ARBA00023163"/>
    </source>
</evidence>
<protein>
    <submittedName>
        <fullName evidence="6">Sugar isomerase</fullName>
    </submittedName>
</protein>
<dbReference type="InterPro" id="IPR035472">
    <property type="entry name" value="RpiR-like_SIS"/>
</dbReference>
<dbReference type="Proteomes" id="UP000054844">
    <property type="component" value="Unassembled WGS sequence"/>
</dbReference>
<evidence type="ECO:0000259" key="4">
    <source>
        <dbReference type="PROSITE" id="PS51071"/>
    </source>
</evidence>
<proteinExistence type="predicted"/>
<dbReference type="GO" id="GO:0097367">
    <property type="term" value="F:carbohydrate derivative binding"/>
    <property type="evidence" value="ECO:0007669"/>
    <property type="project" value="InterPro"/>
</dbReference>
<keyword evidence="2" id="KW-0238">DNA-binding</keyword>
<dbReference type="PANTHER" id="PTHR30514:SF18">
    <property type="entry name" value="RPIR-FAMILY TRANSCRIPTIONAL REGULATOR"/>
    <property type="match status" value="1"/>
</dbReference>
<dbReference type="Pfam" id="PF01418">
    <property type="entry name" value="HTH_6"/>
    <property type="match status" value="1"/>
</dbReference>
<organism evidence="6 7">
    <name type="scientific">Roseomonas mucosa</name>
    <dbReference type="NCBI Taxonomy" id="207340"/>
    <lineage>
        <taxon>Bacteria</taxon>
        <taxon>Pseudomonadati</taxon>
        <taxon>Pseudomonadota</taxon>
        <taxon>Alphaproteobacteria</taxon>
        <taxon>Acetobacterales</taxon>
        <taxon>Roseomonadaceae</taxon>
        <taxon>Roseomonas</taxon>
    </lineage>
</organism>
<dbReference type="AlphaFoldDB" id="A0A1S8D5P8"/>
<dbReference type="Pfam" id="PF01380">
    <property type="entry name" value="SIS"/>
    <property type="match status" value="1"/>
</dbReference>
<dbReference type="InterPro" id="IPR047640">
    <property type="entry name" value="RpiR-like"/>
</dbReference>
<keyword evidence="7" id="KW-1185">Reference proteome</keyword>
<evidence type="ECO:0000313" key="6">
    <source>
        <dbReference type="EMBL" id="ONH82878.1"/>
    </source>
</evidence>
<feature type="domain" description="SIS" evidence="5">
    <location>
        <begin position="123"/>
        <end position="266"/>
    </location>
</feature>
<evidence type="ECO:0000256" key="2">
    <source>
        <dbReference type="ARBA" id="ARBA00023125"/>
    </source>
</evidence>
<name>A0A1S8D5P8_9PROT</name>
<dbReference type="CDD" id="cd05013">
    <property type="entry name" value="SIS_RpiR"/>
    <property type="match status" value="1"/>
</dbReference>
<dbReference type="GO" id="GO:0003677">
    <property type="term" value="F:DNA binding"/>
    <property type="evidence" value="ECO:0007669"/>
    <property type="project" value="UniProtKB-KW"/>
</dbReference>
<dbReference type="Gene3D" id="3.40.50.10490">
    <property type="entry name" value="Glucose-6-phosphate isomerase like protein, domain 1"/>
    <property type="match status" value="1"/>
</dbReference>
<evidence type="ECO:0000313" key="7">
    <source>
        <dbReference type="Proteomes" id="UP000054844"/>
    </source>
</evidence>
<dbReference type="InterPro" id="IPR046348">
    <property type="entry name" value="SIS_dom_sf"/>
</dbReference>
<dbReference type="SUPFAM" id="SSF53697">
    <property type="entry name" value="SIS domain"/>
    <property type="match status" value="1"/>
</dbReference>
<sequence length="282" mass="31062">MRISDLLRQRGAELTPAEARVARTLLADYPLAGLGTVASLARRAGVSDPTVVRLVAKLGLVGGYPAFQKALLEEVEARLHSPLMMMEARGTAKHDVSEAYLEFLEGRLAEMRQQGMTEPYARAIDMLADRKLRLTLLGGRFSRYLAGILYTHLVQLRPGVRHLDGTTAEAVDALVDLGRQDMVVIFDYRRYQADVVDFATEAAARGARILLFTDPYRSPVAAVAQLVLTAPVEASSPYDSMVPALAQMEALLAGLLKRRGHDVRQRLEDIEALRRRRGVTLG</sequence>
<dbReference type="PROSITE" id="PS51464">
    <property type="entry name" value="SIS"/>
    <property type="match status" value="1"/>
</dbReference>
<dbReference type="GO" id="GO:0003700">
    <property type="term" value="F:DNA-binding transcription factor activity"/>
    <property type="evidence" value="ECO:0007669"/>
    <property type="project" value="InterPro"/>
</dbReference>
<dbReference type="SUPFAM" id="SSF46689">
    <property type="entry name" value="Homeodomain-like"/>
    <property type="match status" value="1"/>
</dbReference>
<reference evidence="6" key="1">
    <citation type="submission" date="2016-12" db="EMBL/GenBank/DDBJ databases">
        <title>Draft genome sequence of Roseomonas mucosa strain AU37, isolated from a peripheral intravenous catheter.</title>
        <authorList>
            <person name="Choudhury M.A."/>
            <person name="Sidjabat H.E."/>
            <person name="Wailan A.M."/>
            <person name="Zhang L."/>
            <person name="Marsh N.M."/>
            <person name="Rickard C.M."/>
            <person name="Davies M."/>
            <person name="Mcmillan D.J."/>
        </authorList>
    </citation>
    <scope>NUCLEOTIDE SEQUENCE [LARGE SCALE GENOMIC DNA]</scope>
    <source>
        <strain evidence="6">AU37</strain>
    </source>
</reference>
<keyword evidence="1" id="KW-0805">Transcription regulation</keyword>
<dbReference type="InterPro" id="IPR009057">
    <property type="entry name" value="Homeodomain-like_sf"/>
</dbReference>
<evidence type="ECO:0000259" key="5">
    <source>
        <dbReference type="PROSITE" id="PS51464"/>
    </source>
</evidence>
<gene>
    <name evidence="6" type="ORF">APZ41_012500</name>
</gene>
<dbReference type="InterPro" id="IPR000281">
    <property type="entry name" value="HTH_RpiR"/>
</dbReference>
<comment type="caution">
    <text evidence="6">The sequence shown here is derived from an EMBL/GenBank/DDBJ whole genome shotgun (WGS) entry which is preliminary data.</text>
</comment>